<dbReference type="Gene3D" id="3.40.50.300">
    <property type="entry name" value="P-loop containing nucleotide triphosphate hydrolases"/>
    <property type="match status" value="1"/>
</dbReference>
<evidence type="ECO:0000313" key="12">
    <source>
        <dbReference type="Proteomes" id="UP000235682"/>
    </source>
</evidence>
<comment type="caution">
    <text evidence="11">The sequence shown here is derived from an EMBL/GenBank/DDBJ whole genome shotgun (WGS) entry which is preliminary data.</text>
</comment>
<evidence type="ECO:0000256" key="4">
    <source>
        <dbReference type="ARBA" id="ARBA00022741"/>
    </source>
</evidence>
<evidence type="ECO:0000256" key="2">
    <source>
        <dbReference type="ARBA" id="ARBA00022448"/>
    </source>
</evidence>
<dbReference type="Pfam" id="PF00664">
    <property type="entry name" value="ABC_membrane"/>
    <property type="match status" value="1"/>
</dbReference>
<feature type="transmembrane region" description="Helical" evidence="8">
    <location>
        <begin position="53"/>
        <end position="75"/>
    </location>
</feature>
<comment type="subcellular location">
    <subcellularLocation>
        <location evidence="1">Cell membrane</location>
        <topology evidence="1">Multi-pass membrane protein</topology>
    </subcellularLocation>
</comment>
<evidence type="ECO:0000259" key="10">
    <source>
        <dbReference type="PROSITE" id="PS50929"/>
    </source>
</evidence>
<organism evidence="11 12">
    <name type="scientific">Dolosicoccus paucivorans</name>
    <dbReference type="NCBI Taxonomy" id="84521"/>
    <lineage>
        <taxon>Bacteria</taxon>
        <taxon>Bacillati</taxon>
        <taxon>Bacillota</taxon>
        <taxon>Bacilli</taxon>
        <taxon>Lactobacillales</taxon>
        <taxon>Aerococcaceae</taxon>
        <taxon>Dolosicoccus</taxon>
    </lineage>
</organism>
<keyword evidence="5 11" id="KW-0067">ATP-binding</keyword>
<dbReference type="SUPFAM" id="SSF52540">
    <property type="entry name" value="P-loop containing nucleoside triphosphate hydrolases"/>
    <property type="match status" value="1"/>
</dbReference>
<dbReference type="FunFam" id="3.40.50.300:FF:000287">
    <property type="entry name" value="Multidrug ABC transporter ATP-binding protein"/>
    <property type="match status" value="1"/>
</dbReference>
<feature type="transmembrane region" description="Helical" evidence="8">
    <location>
        <begin position="156"/>
        <end position="174"/>
    </location>
</feature>
<evidence type="ECO:0000256" key="3">
    <source>
        <dbReference type="ARBA" id="ARBA00022692"/>
    </source>
</evidence>
<dbReference type="Pfam" id="PF00005">
    <property type="entry name" value="ABC_tran"/>
    <property type="match status" value="1"/>
</dbReference>
<dbReference type="InterPro" id="IPR011527">
    <property type="entry name" value="ABC1_TM_dom"/>
</dbReference>
<dbReference type="InterPro" id="IPR036640">
    <property type="entry name" value="ABC1_TM_sf"/>
</dbReference>
<dbReference type="GO" id="GO:0015421">
    <property type="term" value="F:ABC-type oligopeptide transporter activity"/>
    <property type="evidence" value="ECO:0007669"/>
    <property type="project" value="TreeGrafter"/>
</dbReference>
<evidence type="ECO:0000256" key="5">
    <source>
        <dbReference type="ARBA" id="ARBA00022840"/>
    </source>
</evidence>
<dbReference type="EMBL" id="PNHE01000002">
    <property type="protein sequence ID" value="PMC59099.1"/>
    <property type="molecule type" value="Genomic_DNA"/>
</dbReference>
<dbReference type="GO" id="GO:0005524">
    <property type="term" value="F:ATP binding"/>
    <property type="evidence" value="ECO:0007669"/>
    <property type="project" value="UniProtKB-KW"/>
</dbReference>
<dbReference type="Gene3D" id="1.20.1560.10">
    <property type="entry name" value="ABC transporter type 1, transmembrane domain"/>
    <property type="match status" value="1"/>
</dbReference>
<dbReference type="SUPFAM" id="SSF90123">
    <property type="entry name" value="ABC transporter transmembrane region"/>
    <property type="match status" value="1"/>
</dbReference>
<name>A0A1G8J5Y4_9LACT</name>
<evidence type="ECO:0000256" key="6">
    <source>
        <dbReference type="ARBA" id="ARBA00022989"/>
    </source>
</evidence>
<keyword evidence="12" id="KW-1185">Reference proteome</keyword>
<dbReference type="InterPro" id="IPR017871">
    <property type="entry name" value="ABC_transporter-like_CS"/>
</dbReference>
<proteinExistence type="predicted"/>
<dbReference type="InterPro" id="IPR039421">
    <property type="entry name" value="Type_1_exporter"/>
</dbReference>
<dbReference type="STRING" id="84521.SAMN04487994_100358"/>
<feature type="domain" description="ABC transporter" evidence="9">
    <location>
        <begin position="333"/>
        <end position="567"/>
    </location>
</feature>
<gene>
    <name evidence="11" type="ORF">CJ205_01130</name>
</gene>
<keyword evidence="2" id="KW-0813">Transport</keyword>
<dbReference type="InterPro" id="IPR027417">
    <property type="entry name" value="P-loop_NTPase"/>
</dbReference>
<keyword evidence="7 8" id="KW-0472">Membrane</keyword>
<evidence type="ECO:0000256" key="1">
    <source>
        <dbReference type="ARBA" id="ARBA00004651"/>
    </source>
</evidence>
<dbReference type="Proteomes" id="UP000235682">
    <property type="component" value="Unassembled WGS sequence"/>
</dbReference>
<dbReference type="PANTHER" id="PTHR43394">
    <property type="entry name" value="ATP-DEPENDENT PERMEASE MDL1, MITOCHONDRIAL"/>
    <property type="match status" value="1"/>
</dbReference>
<evidence type="ECO:0000313" key="11">
    <source>
        <dbReference type="EMBL" id="PMC59099.1"/>
    </source>
</evidence>
<dbReference type="PANTHER" id="PTHR43394:SF1">
    <property type="entry name" value="ATP-BINDING CASSETTE SUB-FAMILY B MEMBER 10, MITOCHONDRIAL"/>
    <property type="match status" value="1"/>
</dbReference>
<feature type="domain" description="ABC transmembrane type-1" evidence="10">
    <location>
        <begin position="17"/>
        <end position="299"/>
    </location>
</feature>
<dbReference type="PROSITE" id="PS00211">
    <property type="entry name" value="ABC_TRANSPORTER_1"/>
    <property type="match status" value="1"/>
</dbReference>
<dbReference type="InterPro" id="IPR003439">
    <property type="entry name" value="ABC_transporter-like_ATP-bd"/>
</dbReference>
<dbReference type="GO" id="GO:0016887">
    <property type="term" value="F:ATP hydrolysis activity"/>
    <property type="evidence" value="ECO:0007669"/>
    <property type="project" value="InterPro"/>
</dbReference>
<dbReference type="PROSITE" id="PS50929">
    <property type="entry name" value="ABC_TM1F"/>
    <property type="match status" value="1"/>
</dbReference>
<dbReference type="InterPro" id="IPR003593">
    <property type="entry name" value="AAA+_ATPase"/>
</dbReference>
<dbReference type="CDD" id="cd18549">
    <property type="entry name" value="ABC_6TM_YwjA_like"/>
    <property type="match status" value="1"/>
</dbReference>
<protein>
    <submittedName>
        <fullName evidence="11">ABC transporter ATP-binding protein</fullName>
    </submittedName>
</protein>
<keyword evidence="6 8" id="KW-1133">Transmembrane helix</keyword>
<feature type="transmembrane region" description="Helical" evidence="8">
    <location>
        <begin position="20"/>
        <end position="41"/>
    </location>
</feature>
<dbReference type="SMART" id="SM00382">
    <property type="entry name" value="AAA"/>
    <property type="match status" value="1"/>
</dbReference>
<feature type="transmembrane region" description="Helical" evidence="8">
    <location>
        <begin position="246"/>
        <end position="264"/>
    </location>
</feature>
<dbReference type="RefSeq" id="WP_092084040.1">
    <property type="nucleotide sequence ID" value="NZ_FNEL01000003.1"/>
</dbReference>
<reference evidence="11 12" key="1">
    <citation type="submission" date="2017-09" db="EMBL/GenBank/DDBJ databases">
        <title>Bacterial strain isolated from the female urinary microbiota.</title>
        <authorList>
            <person name="Thomas-White K."/>
            <person name="Kumar N."/>
            <person name="Forster S."/>
            <person name="Putonti C."/>
            <person name="Lawley T."/>
            <person name="Wolfe A.J."/>
        </authorList>
    </citation>
    <scope>NUCLEOTIDE SEQUENCE [LARGE SCALE GENOMIC DNA]</scope>
    <source>
        <strain evidence="11 12">UMB0852</strain>
    </source>
</reference>
<evidence type="ECO:0000259" key="9">
    <source>
        <dbReference type="PROSITE" id="PS50893"/>
    </source>
</evidence>
<sequence length="575" mass="65528">MLRDFFSYYKPYKKLFILDFGSAFLLGVLELFFPIAVRSVIDNVLPTKNFRLIAWITIGLIALYLLSTALNYIVVRFGHTLGVNIETDIRRELFEHFQTHSFEYYDEKKTGELMSRLTSDLFEVSEFAHHGPEDMFITVMTIVAAFFLMLRVNVTLAVGTVLIVPLLALIMAYFNRRMIQINRQVYKNLGHFNAELMNSLAGIRVVKAFSNEEYEKERFESLIQQYRRDKIKFYTTIGTSSSVNYLMVRIINIYTFFVGSYFTITDQMTIGELAGFIVLANVLIRPIEKMNVMIEQYPRGWAGFRRFKEELARQPKIVDAPDAVEATGLKGDIEYKDVSFSYDSEHPVLEKINLSIRAGETIAFVGPSGAGKTTLVNLLPRFYEIDEGEITIDGINIQSFTQQSLRSQIGIVQQDVFLFAGTLRDNIAYGKLDATEEEIWQAVKAARLEEVVRQMPDGLDTEIGERGVRLSGGQQQRLSIARIFLKNPSILILDEATSALDSETEMQIQQSFDELATGRTTLIIAHRLATIQHADRIVVVTEEGIKETGSHEELLELDGHYAKLYYSQFRQATIA</sequence>
<dbReference type="GO" id="GO:0005886">
    <property type="term" value="C:plasma membrane"/>
    <property type="evidence" value="ECO:0007669"/>
    <property type="project" value="UniProtKB-SubCell"/>
</dbReference>
<accession>A0A1G8J5Y4</accession>
<evidence type="ECO:0000256" key="7">
    <source>
        <dbReference type="ARBA" id="ARBA00023136"/>
    </source>
</evidence>
<keyword evidence="3 8" id="KW-0812">Transmembrane</keyword>
<dbReference type="PROSITE" id="PS50893">
    <property type="entry name" value="ABC_TRANSPORTER_2"/>
    <property type="match status" value="1"/>
</dbReference>
<keyword evidence="4" id="KW-0547">Nucleotide-binding</keyword>
<evidence type="ECO:0000256" key="8">
    <source>
        <dbReference type="SAM" id="Phobius"/>
    </source>
</evidence>
<dbReference type="AlphaFoldDB" id="A0A1G8J5Y4"/>